<feature type="region of interest" description="Disordered" evidence="1">
    <location>
        <begin position="76"/>
        <end position="176"/>
    </location>
</feature>
<evidence type="ECO:0000256" key="1">
    <source>
        <dbReference type="SAM" id="MobiDB-lite"/>
    </source>
</evidence>
<feature type="region of interest" description="Disordered" evidence="1">
    <location>
        <begin position="29"/>
        <end position="56"/>
    </location>
</feature>
<dbReference type="Proteomes" id="UP000026961">
    <property type="component" value="Chromosome 8"/>
</dbReference>
<dbReference type="EnsemblPlants" id="OGLUM08G06500.1">
    <property type="protein sequence ID" value="OGLUM08G06500.1"/>
    <property type="gene ID" value="OGLUM08G06500"/>
</dbReference>
<evidence type="ECO:0000313" key="2">
    <source>
        <dbReference type="EnsemblPlants" id="OGLUM08G06500.1"/>
    </source>
</evidence>
<evidence type="ECO:0000313" key="3">
    <source>
        <dbReference type="Proteomes" id="UP000026961"/>
    </source>
</evidence>
<keyword evidence="3" id="KW-1185">Reference proteome</keyword>
<feature type="compositionally biased region" description="Low complexity" evidence="1">
    <location>
        <begin position="38"/>
        <end position="56"/>
    </location>
</feature>
<dbReference type="HOGENOM" id="CLU_1527541_0_0_1"/>
<protein>
    <submittedName>
        <fullName evidence="2">Uncharacterized protein</fullName>
    </submittedName>
</protein>
<dbReference type="AlphaFoldDB" id="A0A0E0AS65"/>
<feature type="compositionally biased region" description="Basic and acidic residues" evidence="1">
    <location>
        <begin position="154"/>
        <end position="164"/>
    </location>
</feature>
<accession>A0A0E0AS65</accession>
<dbReference type="Gramene" id="OGLUM08G06500.1">
    <property type="protein sequence ID" value="OGLUM08G06500.1"/>
    <property type="gene ID" value="OGLUM08G06500"/>
</dbReference>
<reference evidence="2" key="1">
    <citation type="submission" date="2015-04" db="UniProtKB">
        <authorList>
            <consortium name="EnsemblPlants"/>
        </authorList>
    </citation>
    <scope>IDENTIFICATION</scope>
</reference>
<organism evidence="2">
    <name type="scientific">Oryza glumipatula</name>
    <dbReference type="NCBI Taxonomy" id="40148"/>
    <lineage>
        <taxon>Eukaryota</taxon>
        <taxon>Viridiplantae</taxon>
        <taxon>Streptophyta</taxon>
        <taxon>Embryophyta</taxon>
        <taxon>Tracheophyta</taxon>
        <taxon>Spermatophyta</taxon>
        <taxon>Magnoliopsida</taxon>
        <taxon>Liliopsida</taxon>
        <taxon>Poales</taxon>
        <taxon>Poaceae</taxon>
        <taxon>BOP clade</taxon>
        <taxon>Oryzoideae</taxon>
        <taxon>Oryzeae</taxon>
        <taxon>Oryzinae</taxon>
        <taxon>Oryza</taxon>
    </lineage>
</organism>
<proteinExistence type="predicted"/>
<name>A0A0E0AS65_9ORYZ</name>
<sequence length="176" mass="17959">MGVRGDGSTEGPGCYIRQGRRWPPLLQIWQGREGRRGGPAAAGRVEGGRAAASNRGPAAAFATARGSAAAYASTSARTSAYHSTGPSKPKASPPRAVLLEGRPSPDPLWSLQAPSGSEACGRIRAPTAGSSGDEFQIHSSSAARSLPLQIHCLPRGDGDGRSQGDDGEWSPGGTGD</sequence>
<reference evidence="2" key="2">
    <citation type="submission" date="2018-05" db="EMBL/GenBank/DDBJ databases">
        <title>OgluRS3 (Oryza glumaepatula Reference Sequence Version 3).</title>
        <authorList>
            <person name="Zhang J."/>
            <person name="Kudrna D."/>
            <person name="Lee S."/>
            <person name="Talag J."/>
            <person name="Welchert J."/>
            <person name="Wing R.A."/>
        </authorList>
    </citation>
    <scope>NUCLEOTIDE SEQUENCE [LARGE SCALE GENOMIC DNA]</scope>
</reference>